<organism evidence="1 2">
    <name type="scientific">Prorocentrum cordatum</name>
    <dbReference type="NCBI Taxonomy" id="2364126"/>
    <lineage>
        <taxon>Eukaryota</taxon>
        <taxon>Sar</taxon>
        <taxon>Alveolata</taxon>
        <taxon>Dinophyceae</taxon>
        <taxon>Prorocentrales</taxon>
        <taxon>Prorocentraceae</taxon>
        <taxon>Prorocentrum</taxon>
    </lineage>
</organism>
<reference evidence="1" key="1">
    <citation type="submission" date="2023-10" db="EMBL/GenBank/DDBJ databases">
        <authorList>
            <person name="Chen Y."/>
            <person name="Shah S."/>
            <person name="Dougan E. K."/>
            <person name="Thang M."/>
            <person name="Chan C."/>
        </authorList>
    </citation>
    <scope>NUCLEOTIDE SEQUENCE [LARGE SCALE GENOMIC DNA]</scope>
</reference>
<comment type="caution">
    <text evidence="1">The sequence shown here is derived from an EMBL/GenBank/DDBJ whole genome shotgun (WGS) entry which is preliminary data.</text>
</comment>
<name>A0ABN9WFF3_9DINO</name>
<keyword evidence="2" id="KW-1185">Reference proteome</keyword>
<protein>
    <submittedName>
        <fullName evidence="1">Uncharacterized protein</fullName>
    </submittedName>
</protein>
<evidence type="ECO:0000313" key="2">
    <source>
        <dbReference type="Proteomes" id="UP001189429"/>
    </source>
</evidence>
<dbReference type="Proteomes" id="UP001189429">
    <property type="component" value="Unassembled WGS sequence"/>
</dbReference>
<feature type="non-terminal residue" evidence="1">
    <location>
        <position position="1"/>
    </location>
</feature>
<accession>A0ABN9WFF3</accession>
<dbReference type="EMBL" id="CAUYUJ010018632">
    <property type="protein sequence ID" value="CAK0885148.1"/>
    <property type="molecule type" value="Genomic_DNA"/>
</dbReference>
<sequence length="84" mass="9116">ALQKTEEKEFQMAKGLASARLSGKVAVRVLTEAAGVAADGKAAETDKRSTSLWTLSRDEELFANIDGYGCEQHEKEELQKSGTE</sequence>
<proteinExistence type="predicted"/>
<gene>
    <name evidence="1" type="ORF">PCOR1329_LOCUS66850</name>
</gene>
<feature type="non-terminal residue" evidence="1">
    <location>
        <position position="84"/>
    </location>
</feature>
<evidence type="ECO:0000313" key="1">
    <source>
        <dbReference type="EMBL" id="CAK0885148.1"/>
    </source>
</evidence>